<keyword evidence="5" id="KW-1185">Reference proteome</keyword>
<sequence length="1455" mass="160548">MVANDASPSASNGVSPAAAWRPPTDAESTTYRHQASLPKLPIPDLEGTCQRFLASVEALQTPEEQQQTERSVKEFLASDGPRLHQQLLDYDKNKLSYIEDFWYEAYLNHRSSVVLNVNPFFVLEDDPTPSRNNQLSRAASLVLGALKFVNALRRGTLEPDMWRGNMALCMHQYKRLFGCARVPSAGADDVMVDELSKHVVVVCRNQFYWFDVIWEDGVTAITERELLANLKAIHEDALKADDVEAASNAVGVLTTERRAKWANLRTKLQAQNKDTLAVIDRALFLVCLDTTSPPDAAAFAATALHGTYSITKDGVQTGTCMNRWYDKLQLIVCENGVAGCNFEHAFVDGHTVLRFVSDVFTDTIIRFAQTIRAGNYAFLEASYRAPQLSPSDAPGRPRVQPHKLEWELDRELQEGIKFAEAQLTDLMLQNEVKVLEFTAFGKLFITQHNMSPDAFVQMAFVAAYYFQYGSAPCIYEPVLTKRFLHGRTEAARAMTTDALEFVETFFSEKTPLEKIGSLRKAISTHVANVRDCAAGKGPERHLYALECLWQHEKAADSSKPTPALFADDAWRKLNHSVLSTSNCGNPSLRLFGFGPVVPDGFGIGYIIKDEGIQFCASSRHRQTERYLKNLESYLLRVQDLLMHEEEIRFPHSTAAKNKTLQATFKGYGFFDDGGQPTEAKALASIGACAEDNNKVIASSFDKRSESHGSETHTHVLSAFCSVFNCQIQQQPQQFVTMSRLHRLEGGPNANGITGTSTCTGSSSLLPSISGSSPLDDSDKKYMPMPPQRSGAGGGGGSAGGRMSTRLTVSSSSGRVSWDSTVMEAGSTISDNLAAFRELDRKLQFYKTLAALKMRDAAQSEQLLQKTLTSLLFAAASALDATAVVLYSLSSAKIPVLKVVACSSSGPGIVGFQTLLETFALRGLVEQFGTQDDNALTTGPAAYVACLRDLGTAVFHTAYVTLYVSDTIKKELWSLSSLSSVNGLRIPYGRGIAGHVAETKKPLTVHKPYEDPRFDRSFDAKFGFKTESLLTQPVLDRAGETVGVLQAVNFGQFPAASPPVARYDDDVMANYLRLVAHALHVNSSLIIFAKVQADYWANRSAQDTAREDDDEDEDSDGEQEETGRILLRSRVRSRTASVDGYGQVEELLRDHFDPLTKSISELENYAYQLFEGLVLIGTFRIEAITLRMFIGELASRYRDVPYHSFYHGFDVALASYALMRSPEVLSVIKELEALSLLIAALGHDADHPGNDNQFEVDSSSALALCYNDISVLENHHAATTFSVLKMPGCDILRDLSANARASARTHIVRCILDTDMKHHTKLLSELAVVGDVHEFSNVPEGRQLMLNMIIHGADLGSVGRPLRVALKWVERVCTEFTQQAERSAELGLNVPPHLLNLQDEATRCRLQMNFIDYLVAPVWATISHLVPAAKTTLDNLRANRLYFSEQATLLAAKSHS</sequence>
<feature type="compositionally biased region" description="Acidic residues" evidence="2">
    <location>
        <begin position="1105"/>
        <end position="1119"/>
    </location>
</feature>
<feature type="region of interest" description="Disordered" evidence="2">
    <location>
        <begin position="1101"/>
        <end position="1123"/>
    </location>
</feature>
<evidence type="ECO:0000313" key="5">
    <source>
        <dbReference type="Proteomes" id="UP000709295"/>
    </source>
</evidence>
<feature type="compositionally biased region" description="Gly residues" evidence="2">
    <location>
        <begin position="790"/>
        <end position="799"/>
    </location>
</feature>
<dbReference type="InterPro" id="IPR039551">
    <property type="entry name" value="Cho/carn_acyl_trans"/>
</dbReference>
<accession>A0A8J5MIC4</accession>
<organism evidence="4 5">
    <name type="scientific">Phytophthora aleatoria</name>
    <dbReference type="NCBI Taxonomy" id="2496075"/>
    <lineage>
        <taxon>Eukaryota</taxon>
        <taxon>Sar</taxon>
        <taxon>Stramenopiles</taxon>
        <taxon>Oomycota</taxon>
        <taxon>Peronosporomycetes</taxon>
        <taxon>Peronosporales</taxon>
        <taxon>Peronosporaceae</taxon>
        <taxon>Phytophthora</taxon>
    </lineage>
</organism>
<gene>
    <name evidence="4" type="ORF">JG688_00003423</name>
</gene>
<dbReference type="FunFam" id="3.30.559.10:FF:000019">
    <property type="entry name" value="Carnitine acetyl transferase"/>
    <property type="match status" value="1"/>
</dbReference>
<dbReference type="CDD" id="cd00077">
    <property type="entry name" value="HDc"/>
    <property type="match status" value="1"/>
</dbReference>
<feature type="compositionally biased region" description="Polar residues" evidence="2">
    <location>
        <begin position="1"/>
        <end position="14"/>
    </location>
</feature>
<dbReference type="InterPro" id="IPR000542">
    <property type="entry name" value="Carn_acyl_trans"/>
</dbReference>
<comment type="caution">
    <text evidence="4">The sequence shown here is derived from an EMBL/GenBank/DDBJ whole genome shotgun (WGS) entry which is preliminary data.</text>
</comment>
<evidence type="ECO:0000256" key="2">
    <source>
        <dbReference type="SAM" id="MobiDB-lite"/>
    </source>
</evidence>
<dbReference type="GO" id="GO:0004114">
    <property type="term" value="F:3',5'-cyclic-nucleotide phosphodiesterase activity"/>
    <property type="evidence" value="ECO:0007669"/>
    <property type="project" value="InterPro"/>
</dbReference>
<proteinExistence type="predicted"/>
<dbReference type="Proteomes" id="UP000709295">
    <property type="component" value="Unassembled WGS sequence"/>
</dbReference>
<dbReference type="PANTHER" id="PTHR22589">
    <property type="entry name" value="CARNITINE O-ACYLTRANSFERASE"/>
    <property type="match status" value="1"/>
</dbReference>
<dbReference type="GO" id="GO:0007165">
    <property type="term" value="P:signal transduction"/>
    <property type="evidence" value="ECO:0007669"/>
    <property type="project" value="InterPro"/>
</dbReference>
<feature type="compositionally biased region" description="Low complexity" evidence="2">
    <location>
        <begin position="753"/>
        <end position="774"/>
    </location>
</feature>
<dbReference type="InterPro" id="IPR002073">
    <property type="entry name" value="PDEase_catalytic_dom"/>
</dbReference>
<name>A0A8J5MIC4_9STRA</name>
<dbReference type="GO" id="GO:0009437">
    <property type="term" value="P:carnitine metabolic process"/>
    <property type="evidence" value="ECO:0007669"/>
    <property type="project" value="TreeGrafter"/>
</dbReference>
<protein>
    <recommendedName>
        <fullName evidence="3">PDEase domain-containing protein</fullName>
    </recommendedName>
</protein>
<dbReference type="PROSITE" id="PS51845">
    <property type="entry name" value="PDEASE_I_2"/>
    <property type="match status" value="1"/>
</dbReference>
<dbReference type="InterPro" id="IPR003607">
    <property type="entry name" value="HD/PDEase_dom"/>
</dbReference>
<feature type="region of interest" description="Disordered" evidence="2">
    <location>
        <begin position="1"/>
        <end position="42"/>
    </location>
</feature>
<reference evidence="4" key="1">
    <citation type="submission" date="2021-01" db="EMBL/GenBank/DDBJ databases">
        <title>Phytophthora aleatoria, a newly-described species from Pinus radiata is distinct from Phytophthora cactorum isolates based on comparative genomics.</title>
        <authorList>
            <person name="Mcdougal R."/>
            <person name="Panda P."/>
            <person name="Williams N."/>
            <person name="Studholme D.J."/>
        </authorList>
    </citation>
    <scope>NUCLEOTIDE SEQUENCE</scope>
    <source>
        <strain evidence="4">NZFS 4037</strain>
    </source>
</reference>
<dbReference type="FunFam" id="3.30.559.70:FF:000003">
    <property type="entry name" value="Carnitine acetyl transferase FacC"/>
    <property type="match status" value="1"/>
</dbReference>
<evidence type="ECO:0000259" key="3">
    <source>
        <dbReference type="PROSITE" id="PS51845"/>
    </source>
</evidence>
<dbReference type="Pfam" id="PF00755">
    <property type="entry name" value="Carn_acyltransf"/>
    <property type="match status" value="1"/>
</dbReference>
<dbReference type="GO" id="GO:0005739">
    <property type="term" value="C:mitochondrion"/>
    <property type="evidence" value="ECO:0007669"/>
    <property type="project" value="TreeGrafter"/>
</dbReference>
<feature type="domain" description="PDEase" evidence="3">
    <location>
        <begin position="1114"/>
        <end position="1449"/>
    </location>
</feature>
<dbReference type="Pfam" id="PF00233">
    <property type="entry name" value="PDEase_I"/>
    <property type="match status" value="1"/>
</dbReference>
<evidence type="ECO:0000313" key="4">
    <source>
        <dbReference type="EMBL" id="KAG6973653.1"/>
    </source>
</evidence>
<feature type="active site" description="Proton acceptor" evidence="1">
    <location>
        <position position="344"/>
    </location>
</feature>
<dbReference type="EMBL" id="JAENGY010000106">
    <property type="protein sequence ID" value="KAG6973653.1"/>
    <property type="molecule type" value="Genomic_DNA"/>
</dbReference>
<dbReference type="GO" id="GO:0004092">
    <property type="term" value="F:carnitine O-acetyltransferase activity"/>
    <property type="evidence" value="ECO:0007669"/>
    <property type="project" value="TreeGrafter"/>
</dbReference>
<dbReference type="PANTHER" id="PTHR22589:SF29">
    <property type="entry name" value="MITOCHONDRIAL CARNITINE O-ACETYLTRANSFERASE-RELATED"/>
    <property type="match status" value="1"/>
</dbReference>
<dbReference type="PROSITE" id="PS00440">
    <property type="entry name" value="ACYLTRANSF_C_2"/>
    <property type="match status" value="1"/>
</dbReference>
<feature type="region of interest" description="Disordered" evidence="2">
    <location>
        <begin position="747"/>
        <end position="801"/>
    </location>
</feature>
<evidence type="ECO:0000256" key="1">
    <source>
        <dbReference type="PIRSR" id="PIRSR600542-1"/>
    </source>
</evidence>